<organism evidence="1 2">
    <name type="scientific">Candidatus Curtissbacteria bacterium GW2011_GWC1_44_33</name>
    <dbReference type="NCBI Taxonomy" id="1618413"/>
    <lineage>
        <taxon>Bacteria</taxon>
        <taxon>Candidatus Curtissiibacteriota</taxon>
    </lineage>
</organism>
<protein>
    <submittedName>
        <fullName evidence="1">Uncharacterized protein</fullName>
    </submittedName>
</protein>
<accession>A0A0G1LGB0</accession>
<dbReference type="EMBL" id="LCIZ01000004">
    <property type="protein sequence ID" value="KKT67722.1"/>
    <property type="molecule type" value="Genomic_DNA"/>
</dbReference>
<proteinExistence type="predicted"/>
<dbReference type="Proteomes" id="UP000033901">
    <property type="component" value="Unassembled WGS sequence"/>
</dbReference>
<name>A0A0G1LGB0_9BACT</name>
<evidence type="ECO:0000313" key="1">
    <source>
        <dbReference type="EMBL" id="KKT67722.1"/>
    </source>
</evidence>
<comment type="caution">
    <text evidence="1">The sequence shown here is derived from an EMBL/GenBank/DDBJ whole genome shotgun (WGS) entry which is preliminary data.</text>
</comment>
<sequence length="245" mass="28645">MGTITKNDLTVVYYTANYLDTHNPYFLENTKKQLLKAIDDLPLISVSQKPMAFGQNICVGETGRSHLNLYRQILIGVKAAKTKYVAMAEDDVLYSHEHFHYHLPEKDVFSYNMAKWSLFTWTRPPLFSFRTKRKVVNSLIAKRDMLVEALEERFNKFKGAPDEKIPIHYWGDPGRYENHLGVTVRETEEFYTTEPNIVFSHPEAFGYLSRGTRKRLGDIRAIEIPYWGRAEDILKLYYEKEIPQP</sequence>
<gene>
    <name evidence="1" type="ORF">UW61_C0004G0013</name>
</gene>
<dbReference type="AlphaFoldDB" id="A0A0G1LGB0"/>
<evidence type="ECO:0000313" key="2">
    <source>
        <dbReference type="Proteomes" id="UP000033901"/>
    </source>
</evidence>
<reference evidence="1 2" key="1">
    <citation type="journal article" date="2015" name="Nature">
        <title>rRNA introns, odd ribosomes, and small enigmatic genomes across a large radiation of phyla.</title>
        <authorList>
            <person name="Brown C.T."/>
            <person name="Hug L.A."/>
            <person name="Thomas B.C."/>
            <person name="Sharon I."/>
            <person name="Castelle C.J."/>
            <person name="Singh A."/>
            <person name="Wilkins M.J."/>
            <person name="Williams K.H."/>
            <person name="Banfield J.F."/>
        </authorList>
    </citation>
    <scope>NUCLEOTIDE SEQUENCE [LARGE SCALE GENOMIC DNA]</scope>
</reference>